<keyword evidence="8" id="KW-1185">Reference proteome</keyword>
<feature type="transmembrane region" description="Helical" evidence="6">
    <location>
        <begin position="150"/>
        <end position="176"/>
    </location>
</feature>
<dbReference type="EMBL" id="FO681348">
    <property type="protein sequence ID" value="CCV66394.1"/>
    <property type="molecule type" value="Genomic_DNA"/>
</dbReference>
<dbReference type="InterPro" id="IPR002794">
    <property type="entry name" value="DUF92_TMEM19"/>
</dbReference>
<dbReference type="STRING" id="61635.BN85313730"/>
<comment type="subcellular location">
    <subcellularLocation>
        <location evidence="1">Membrane</location>
        <topology evidence="1">Multi-pass membrane protein</topology>
    </subcellularLocation>
</comment>
<evidence type="ECO:0000256" key="6">
    <source>
        <dbReference type="SAM" id="Phobius"/>
    </source>
</evidence>
<dbReference type="PANTHER" id="PTHR13353:SF5">
    <property type="entry name" value="TRANSMEMBRANE PROTEIN 19"/>
    <property type="match status" value="1"/>
</dbReference>
<dbReference type="KEGG" id="abra:BN85313730"/>
<dbReference type="Pfam" id="PF01940">
    <property type="entry name" value="DUF92"/>
    <property type="match status" value="1"/>
</dbReference>
<evidence type="ECO:0000256" key="3">
    <source>
        <dbReference type="ARBA" id="ARBA00022692"/>
    </source>
</evidence>
<comment type="similarity">
    <text evidence="2">Belongs to the TMEM19 family.</text>
</comment>
<evidence type="ECO:0000256" key="5">
    <source>
        <dbReference type="ARBA" id="ARBA00023136"/>
    </source>
</evidence>
<dbReference type="HOGENOM" id="CLU_036918_2_1_14"/>
<protein>
    <submittedName>
        <fullName evidence="7">Integral membrane protein</fullName>
    </submittedName>
</protein>
<dbReference type="PANTHER" id="PTHR13353">
    <property type="entry name" value="TRANSMEMBRANE PROTEIN 19"/>
    <property type="match status" value="1"/>
</dbReference>
<dbReference type="RefSeq" id="WP_030005254.1">
    <property type="nucleotide sequence ID" value="NC_022549.1"/>
</dbReference>
<feature type="transmembrane region" description="Helical" evidence="6">
    <location>
        <begin position="233"/>
        <end position="263"/>
    </location>
</feature>
<keyword evidence="3 6" id="KW-0812">Transmembrane</keyword>
<evidence type="ECO:0000256" key="2">
    <source>
        <dbReference type="ARBA" id="ARBA00009012"/>
    </source>
</evidence>
<evidence type="ECO:0000313" key="8">
    <source>
        <dbReference type="Proteomes" id="UP000032737"/>
    </source>
</evidence>
<name>U4KTB4_9MOLU</name>
<accession>U4KTB4</accession>
<sequence length="264" mass="28877">MTKELLIGFLLSFIVAYMAYKKQSLNFSGFFAAVFFGTIIYGFGSYVMWGSLISFFVSSSILTKIHDQKMGYKSEKEGRNYIQVISNASIASVFAILYYVSNNPLLLIAGIVSIASSNADTWASEIGVFSKGKTVSILTFKEIKRGESGGVSLLGTTSSLIGALWIGLTAFVLLIIHRNDPLSTTLLYVWMIIIGGFIGCLLDSYLGILLQAKYKGERSGIFSESKYLKGEKAVLISGFVFITNDMVNFLSALFASLVTLMVYA</sequence>
<dbReference type="AlphaFoldDB" id="U4KTB4"/>
<evidence type="ECO:0000313" key="7">
    <source>
        <dbReference type="EMBL" id="CCV66394.1"/>
    </source>
</evidence>
<feature type="transmembrane region" description="Helical" evidence="6">
    <location>
        <begin position="31"/>
        <end position="59"/>
    </location>
</feature>
<evidence type="ECO:0000256" key="4">
    <source>
        <dbReference type="ARBA" id="ARBA00022989"/>
    </source>
</evidence>
<feature type="transmembrane region" description="Helical" evidence="6">
    <location>
        <begin position="80"/>
        <end position="100"/>
    </location>
</feature>
<feature type="transmembrane region" description="Helical" evidence="6">
    <location>
        <begin position="188"/>
        <end position="212"/>
    </location>
</feature>
<keyword evidence="5 6" id="KW-0472">Membrane</keyword>
<organism evidence="7 8">
    <name type="scientific">Acholeplasma brassicae</name>
    <dbReference type="NCBI Taxonomy" id="61635"/>
    <lineage>
        <taxon>Bacteria</taxon>
        <taxon>Bacillati</taxon>
        <taxon>Mycoplasmatota</taxon>
        <taxon>Mollicutes</taxon>
        <taxon>Acholeplasmatales</taxon>
        <taxon>Acholeplasmataceae</taxon>
        <taxon>Acholeplasma</taxon>
    </lineage>
</organism>
<proteinExistence type="inferred from homology"/>
<dbReference type="Proteomes" id="UP000032737">
    <property type="component" value="Chromosome"/>
</dbReference>
<reference evidence="7 8" key="1">
    <citation type="journal article" date="2013" name="J. Mol. Microbiol. Biotechnol.">
        <title>Analysis of the Complete Genomes of Acholeplasma brassicae , A. palmae and A. laidlawii and Their Comparison to the Obligate Parasites from ' Candidatus Phytoplasma'.</title>
        <authorList>
            <person name="Kube M."/>
            <person name="Siewert C."/>
            <person name="Migdoll A.M."/>
            <person name="Duduk B."/>
            <person name="Holz S."/>
            <person name="Rabus R."/>
            <person name="Seemuller E."/>
            <person name="Mitrovic J."/>
            <person name="Muller I."/>
            <person name="Buttner C."/>
            <person name="Reinhardt R."/>
        </authorList>
    </citation>
    <scope>NUCLEOTIDE SEQUENCE [LARGE SCALE GENOMIC DNA]</scope>
    <source>
        <strain evidence="8">0502</strain>
    </source>
</reference>
<keyword evidence="4 6" id="KW-1133">Transmembrane helix</keyword>
<gene>
    <name evidence="7" type="ORF">BN85313730</name>
</gene>
<dbReference type="OrthoDB" id="9808500at2"/>
<dbReference type="GO" id="GO:0016020">
    <property type="term" value="C:membrane"/>
    <property type="evidence" value="ECO:0007669"/>
    <property type="project" value="UniProtKB-SubCell"/>
</dbReference>
<evidence type="ECO:0000256" key="1">
    <source>
        <dbReference type="ARBA" id="ARBA00004141"/>
    </source>
</evidence>